<evidence type="ECO:0000256" key="1">
    <source>
        <dbReference type="SAM" id="MobiDB-lite"/>
    </source>
</evidence>
<dbReference type="EMBL" id="BDGG01000001">
    <property type="protein sequence ID" value="GAU89232.1"/>
    <property type="molecule type" value="Genomic_DNA"/>
</dbReference>
<dbReference type="Proteomes" id="UP000186922">
    <property type="component" value="Unassembled WGS sequence"/>
</dbReference>
<comment type="caution">
    <text evidence="2">The sequence shown here is derived from an EMBL/GenBank/DDBJ whole genome shotgun (WGS) entry which is preliminary data.</text>
</comment>
<dbReference type="AlphaFoldDB" id="A0A1D1UNL7"/>
<organism evidence="2 3">
    <name type="scientific">Ramazzottius varieornatus</name>
    <name type="common">Water bear</name>
    <name type="synonym">Tardigrade</name>
    <dbReference type="NCBI Taxonomy" id="947166"/>
    <lineage>
        <taxon>Eukaryota</taxon>
        <taxon>Metazoa</taxon>
        <taxon>Ecdysozoa</taxon>
        <taxon>Tardigrada</taxon>
        <taxon>Eutardigrada</taxon>
        <taxon>Parachela</taxon>
        <taxon>Hypsibioidea</taxon>
        <taxon>Ramazzottiidae</taxon>
        <taxon>Ramazzottius</taxon>
    </lineage>
</organism>
<feature type="compositionally biased region" description="Acidic residues" evidence="1">
    <location>
        <begin position="80"/>
        <end position="94"/>
    </location>
</feature>
<reference evidence="2 3" key="1">
    <citation type="journal article" date="2016" name="Nat. Commun.">
        <title>Extremotolerant tardigrade genome and improved radiotolerance of human cultured cells by tardigrade-unique protein.</title>
        <authorList>
            <person name="Hashimoto T."/>
            <person name="Horikawa D.D."/>
            <person name="Saito Y."/>
            <person name="Kuwahara H."/>
            <person name="Kozuka-Hata H."/>
            <person name="Shin-I T."/>
            <person name="Minakuchi Y."/>
            <person name="Ohishi K."/>
            <person name="Motoyama A."/>
            <person name="Aizu T."/>
            <person name="Enomoto A."/>
            <person name="Kondo K."/>
            <person name="Tanaka S."/>
            <person name="Hara Y."/>
            <person name="Koshikawa S."/>
            <person name="Sagara H."/>
            <person name="Miura T."/>
            <person name="Yokobori S."/>
            <person name="Miyagawa K."/>
            <person name="Suzuki Y."/>
            <person name="Kubo T."/>
            <person name="Oyama M."/>
            <person name="Kohara Y."/>
            <person name="Fujiyama A."/>
            <person name="Arakawa K."/>
            <person name="Katayama T."/>
            <person name="Toyoda A."/>
            <person name="Kunieda T."/>
        </authorList>
    </citation>
    <scope>NUCLEOTIDE SEQUENCE [LARGE SCALE GENOMIC DNA]</scope>
    <source>
        <strain evidence="2 3">YOKOZUNA-1</strain>
    </source>
</reference>
<protein>
    <submittedName>
        <fullName evidence="2">Uncharacterized protein</fullName>
    </submittedName>
</protein>
<proteinExistence type="predicted"/>
<evidence type="ECO:0000313" key="2">
    <source>
        <dbReference type="EMBL" id="GAU89232.1"/>
    </source>
</evidence>
<feature type="region of interest" description="Disordered" evidence="1">
    <location>
        <begin position="60"/>
        <end position="94"/>
    </location>
</feature>
<keyword evidence="3" id="KW-1185">Reference proteome</keyword>
<gene>
    <name evidence="2" type="primary">RvY_01808-1</name>
    <name evidence="2" type="synonym">RvY_01808.1</name>
    <name evidence="2" type="ORF">RvY_01808</name>
</gene>
<accession>A0A1D1UNL7</accession>
<evidence type="ECO:0000313" key="3">
    <source>
        <dbReference type="Proteomes" id="UP000186922"/>
    </source>
</evidence>
<name>A0A1D1UNL7_RAMVA</name>
<sequence length="94" mass="10761">MQTVKISKKKFNRLKFARRNSQVHQWKLPRWPYPVSVTSRWCTPLERLCNRSSFVSGFKATSISPQIPSPKRHHGLHDPDDGDGGDGGDDDEKD</sequence>